<dbReference type="RefSeq" id="WP_092155068.1">
    <property type="nucleotide sequence ID" value="NZ_FNBX01000021.1"/>
</dbReference>
<evidence type="ECO:0000256" key="4">
    <source>
        <dbReference type="ARBA" id="ARBA00023136"/>
    </source>
</evidence>
<evidence type="ECO:0000256" key="1">
    <source>
        <dbReference type="ARBA" id="ARBA00004167"/>
    </source>
</evidence>
<dbReference type="Gene3D" id="3.10.450.230">
    <property type="entry name" value="VirB8 protein"/>
    <property type="match status" value="1"/>
</dbReference>
<dbReference type="SUPFAM" id="SSF54427">
    <property type="entry name" value="NTF2-like"/>
    <property type="match status" value="1"/>
</dbReference>
<keyword evidence="4" id="KW-0472">Membrane</keyword>
<dbReference type="Proteomes" id="UP000199355">
    <property type="component" value="Unassembled WGS sequence"/>
</dbReference>
<dbReference type="InterPro" id="IPR007430">
    <property type="entry name" value="VirB8"/>
</dbReference>
<evidence type="ECO:0000313" key="6">
    <source>
        <dbReference type="EMBL" id="SDF97597.1"/>
    </source>
</evidence>
<evidence type="ECO:0000313" key="7">
    <source>
        <dbReference type="Proteomes" id="UP000199355"/>
    </source>
</evidence>
<dbReference type="Pfam" id="PF04335">
    <property type="entry name" value="VirB8"/>
    <property type="match status" value="1"/>
</dbReference>
<organism evidence="6 7">
    <name type="scientific">Desulfovibrio legallii</name>
    <dbReference type="NCBI Taxonomy" id="571438"/>
    <lineage>
        <taxon>Bacteria</taxon>
        <taxon>Pseudomonadati</taxon>
        <taxon>Thermodesulfobacteriota</taxon>
        <taxon>Desulfovibrionia</taxon>
        <taxon>Desulfovibrionales</taxon>
        <taxon>Desulfovibrionaceae</taxon>
        <taxon>Desulfovibrio</taxon>
    </lineage>
</organism>
<reference evidence="7" key="1">
    <citation type="submission" date="2016-10" db="EMBL/GenBank/DDBJ databases">
        <authorList>
            <person name="Varghese N."/>
            <person name="Submissions S."/>
        </authorList>
    </citation>
    <scope>NUCLEOTIDE SEQUENCE [LARGE SCALE GENOMIC DNA]</scope>
    <source>
        <strain evidence="7">KHC7</strain>
    </source>
</reference>
<gene>
    <name evidence="6" type="ORF">SAMN05192586_12129</name>
</gene>
<dbReference type="EMBL" id="FNBX01000021">
    <property type="protein sequence ID" value="SDF97597.1"/>
    <property type="molecule type" value="Genomic_DNA"/>
</dbReference>
<feature type="domain" description="Bacterial virulence protein VirB8" evidence="5">
    <location>
        <begin position="25"/>
        <end position="229"/>
    </location>
</feature>
<name>A0A1G7QGB4_9BACT</name>
<keyword evidence="7" id="KW-1185">Reference proteome</keyword>
<dbReference type="STRING" id="571438.SAMN05192586_12129"/>
<dbReference type="AlphaFoldDB" id="A0A1G7QGB4"/>
<evidence type="ECO:0000256" key="2">
    <source>
        <dbReference type="ARBA" id="ARBA00022692"/>
    </source>
</evidence>
<dbReference type="OrthoDB" id="597581at2"/>
<dbReference type="InterPro" id="IPR035658">
    <property type="entry name" value="TrbF"/>
</dbReference>
<dbReference type="GO" id="GO:0016020">
    <property type="term" value="C:membrane"/>
    <property type="evidence" value="ECO:0007669"/>
    <property type="project" value="UniProtKB-SubCell"/>
</dbReference>
<keyword evidence="3" id="KW-1133">Transmembrane helix</keyword>
<sequence length="250" mass="27166">MPFFSKKKAPSIETAGKGHNPYLNARQEWLERYGGYISRAAQWRTVAFFCLIITGISITGNVIQANQVKTIPYIIEVDKLGKSAVVARADVASVTPQRLIQSEIAACVADWRTVTADVELQKKMISRLSYFMAGSAKGVLKEWYETNNPYEIAKSGKLVHVEIKSLPLPVSADSYRVEWTETVRSHAGALLEQHTYEATATIQINPPQTDAVLLRNPGGIYITALSAGKVVGAPSRSSSGAVSGAPAQTE</sequence>
<evidence type="ECO:0000259" key="5">
    <source>
        <dbReference type="Pfam" id="PF04335"/>
    </source>
</evidence>
<accession>A0A1G7QGB4</accession>
<dbReference type="InterPro" id="IPR032710">
    <property type="entry name" value="NTF2-like_dom_sf"/>
</dbReference>
<comment type="subcellular location">
    <subcellularLocation>
        <location evidence="1">Membrane</location>
        <topology evidence="1">Single-pass membrane protein</topology>
    </subcellularLocation>
</comment>
<evidence type="ECO:0000256" key="3">
    <source>
        <dbReference type="ARBA" id="ARBA00022989"/>
    </source>
</evidence>
<proteinExistence type="predicted"/>
<dbReference type="CDD" id="cd16425">
    <property type="entry name" value="TrbF"/>
    <property type="match status" value="1"/>
</dbReference>
<protein>
    <submittedName>
        <fullName evidence="6">Type IV secretion system protein VirB5</fullName>
    </submittedName>
</protein>
<keyword evidence="2" id="KW-0812">Transmembrane</keyword>